<feature type="transmembrane region" description="Helical" evidence="1">
    <location>
        <begin position="35"/>
        <end position="59"/>
    </location>
</feature>
<evidence type="ECO:0000313" key="2">
    <source>
        <dbReference type="EMBL" id="KXJ87644.1"/>
    </source>
</evidence>
<sequence length="693" mass="77329">DDDDDHEELVRRFNKGAPLDCHSQKDVHVRRRSSLFIIQIVLSVYSTVLSGIWLVVALYQPRYGRGISSSSRSSVMLSPSSASVLSTLFSKTIEMSFVTVFVACLGQVLSRRAFVRQANGVTLSEMTMRNWVVQPGSLFTYWQGIPRAGTTLAGALALTASLAALFYTTAADAMVSPKLKFGDWAPRELQGLVQASYSNPTFVRDTCSTPIDENLDPVNHGASCLDIKYSGQSYHNLLTFMTEWEGIHAGGNREVAASMKTRPNGKHSLFDNTTMTASWIETDHSDPVELSKKYNRIINNVTLAMPHPGVYEAAVNPINGILQPIELSGVGEYSLKAAVVSPVVNVMCVNMNRDELKPLVYTEWPNVVTTEAGPPGVVRGHDTWFNEVPPPKDNEWLNKTVVDDVFRWGAKYRRRPPVFQMFPYDFNMITNTTVDRSDAIYLLAKSAHTKDYTICELRSWTTAKCSTEFQISGTAGGKMEAHCEDPTDKNSYLPYAEGVEPVPSVDWKNMVDQWRLSMDLNGGLSTSNASTSRIMTNFILTQPRLDPLLPSMAEAMAALSASTLVGGAVKSTFKHFWGYDKMVLDHKQYETFPIVIQEQQYTSAYESDWQRVFYVVLVLVFVINVVCFLYLVFRRGMVTDFTEPQNMFSLAINSPPSTALQGSCGGGPDRGQLRQPWRIGYSEAANHYYFQET</sequence>
<dbReference type="STRING" id="196109.A0A136IRR9"/>
<feature type="non-terminal residue" evidence="2">
    <location>
        <position position="693"/>
    </location>
</feature>
<protein>
    <recommendedName>
        <fullName evidence="4">Mcm2 3 5 family protein</fullName>
    </recommendedName>
</protein>
<reference evidence="3" key="1">
    <citation type="submission" date="2016-02" db="EMBL/GenBank/DDBJ databases">
        <title>Draft genome sequence of Microdochium bolleyi, a fungal endophyte of beachgrass.</title>
        <authorList>
            <consortium name="DOE Joint Genome Institute"/>
            <person name="David A.S."/>
            <person name="May G."/>
            <person name="Haridas S."/>
            <person name="Lim J."/>
            <person name="Wang M."/>
            <person name="Labutti K."/>
            <person name="Lipzen A."/>
            <person name="Barry K."/>
            <person name="Grigoriev I.V."/>
        </authorList>
    </citation>
    <scope>NUCLEOTIDE SEQUENCE [LARGE SCALE GENOMIC DNA]</scope>
    <source>
        <strain evidence="3">J235TASD1</strain>
    </source>
</reference>
<organism evidence="2 3">
    <name type="scientific">Microdochium bolleyi</name>
    <dbReference type="NCBI Taxonomy" id="196109"/>
    <lineage>
        <taxon>Eukaryota</taxon>
        <taxon>Fungi</taxon>
        <taxon>Dikarya</taxon>
        <taxon>Ascomycota</taxon>
        <taxon>Pezizomycotina</taxon>
        <taxon>Sordariomycetes</taxon>
        <taxon>Xylariomycetidae</taxon>
        <taxon>Xylariales</taxon>
        <taxon>Microdochiaceae</taxon>
        <taxon>Microdochium</taxon>
    </lineage>
</organism>
<keyword evidence="1" id="KW-1133">Transmembrane helix</keyword>
<accession>A0A136IRR9</accession>
<dbReference type="InParanoid" id="A0A136IRR9"/>
<keyword evidence="1" id="KW-0472">Membrane</keyword>
<feature type="transmembrane region" description="Helical" evidence="1">
    <location>
        <begin position="612"/>
        <end position="633"/>
    </location>
</feature>
<keyword evidence="1" id="KW-0812">Transmembrane</keyword>
<evidence type="ECO:0008006" key="4">
    <source>
        <dbReference type="Google" id="ProtNLM"/>
    </source>
</evidence>
<evidence type="ECO:0000256" key="1">
    <source>
        <dbReference type="SAM" id="Phobius"/>
    </source>
</evidence>
<dbReference type="OrthoDB" id="4721035at2759"/>
<evidence type="ECO:0000313" key="3">
    <source>
        <dbReference type="Proteomes" id="UP000070501"/>
    </source>
</evidence>
<name>A0A136IRR9_9PEZI</name>
<gene>
    <name evidence="2" type="ORF">Micbo1qcDRAFT_108050</name>
</gene>
<proteinExistence type="predicted"/>
<dbReference type="EMBL" id="KQ964261">
    <property type="protein sequence ID" value="KXJ87644.1"/>
    <property type="molecule type" value="Genomic_DNA"/>
</dbReference>
<keyword evidence="3" id="KW-1185">Reference proteome</keyword>
<dbReference type="Proteomes" id="UP000070501">
    <property type="component" value="Unassembled WGS sequence"/>
</dbReference>
<feature type="non-terminal residue" evidence="2">
    <location>
        <position position="1"/>
    </location>
</feature>
<dbReference type="AlphaFoldDB" id="A0A136IRR9"/>